<dbReference type="Gene3D" id="1.10.3210.10">
    <property type="entry name" value="Hypothetical protein af1432"/>
    <property type="match status" value="1"/>
</dbReference>
<comment type="caution">
    <text evidence="2">The sequence shown here is derived from an EMBL/GenBank/DDBJ whole genome shotgun (WGS) entry which is preliminary data.</text>
</comment>
<gene>
    <name evidence="2" type="ORF">IDH45_32100</name>
</gene>
<dbReference type="PANTHER" id="PTHR11373">
    <property type="entry name" value="DEOXYNUCLEOSIDE TRIPHOSPHATE TRIPHOSPHOHYDROLASE"/>
    <property type="match status" value="1"/>
</dbReference>
<dbReference type="InterPro" id="IPR006674">
    <property type="entry name" value="HD_domain"/>
</dbReference>
<evidence type="ECO:0000313" key="3">
    <source>
        <dbReference type="Proteomes" id="UP000639396"/>
    </source>
</evidence>
<protein>
    <submittedName>
        <fullName evidence="2">HD domain-containing protein</fullName>
    </submittedName>
</protein>
<dbReference type="RefSeq" id="WP_190932236.1">
    <property type="nucleotide sequence ID" value="NZ_JACXJA010000064.1"/>
</dbReference>
<dbReference type="InterPro" id="IPR050135">
    <property type="entry name" value="dGTPase-like"/>
</dbReference>
<evidence type="ECO:0000313" key="2">
    <source>
        <dbReference type="EMBL" id="MBD2866620.1"/>
    </source>
</evidence>
<dbReference type="CDD" id="cd00077">
    <property type="entry name" value="HDc"/>
    <property type="match status" value="1"/>
</dbReference>
<keyword evidence="3" id="KW-1185">Reference proteome</keyword>
<dbReference type="EMBL" id="JACXJA010000064">
    <property type="protein sequence ID" value="MBD2866620.1"/>
    <property type="molecule type" value="Genomic_DNA"/>
</dbReference>
<dbReference type="SMART" id="SM00471">
    <property type="entry name" value="HDc"/>
    <property type="match status" value="1"/>
</dbReference>
<dbReference type="GO" id="GO:0006203">
    <property type="term" value="P:dGTP catabolic process"/>
    <property type="evidence" value="ECO:0007669"/>
    <property type="project" value="TreeGrafter"/>
</dbReference>
<dbReference type="AlphaFoldDB" id="A0A927CJ35"/>
<reference evidence="2" key="1">
    <citation type="submission" date="2020-09" db="EMBL/GenBank/DDBJ databases">
        <title>A novel bacterium of genus Paenibacillus, isolated from South China Sea.</title>
        <authorList>
            <person name="Huang H."/>
            <person name="Mo K."/>
            <person name="Hu Y."/>
        </authorList>
    </citation>
    <scope>NUCLEOTIDE SEQUENCE</scope>
    <source>
        <strain evidence="2">IB182363</strain>
    </source>
</reference>
<feature type="domain" description="HD/PDEase" evidence="1">
    <location>
        <begin position="55"/>
        <end position="145"/>
    </location>
</feature>
<dbReference type="InterPro" id="IPR003607">
    <property type="entry name" value="HD/PDEase_dom"/>
</dbReference>
<dbReference type="PANTHER" id="PTHR11373:SF4">
    <property type="entry name" value="DEOXYNUCLEOSIDE TRIPHOSPHATE TRIPHOSPHOHYDROLASE SAMHD1"/>
    <property type="match status" value="1"/>
</dbReference>
<proteinExistence type="predicted"/>
<dbReference type="SUPFAM" id="SSF109604">
    <property type="entry name" value="HD-domain/PDEase-like"/>
    <property type="match status" value="1"/>
</dbReference>
<sequence length="330" mass="36569">MRQTEQTFTTPAVWEPVYQLDVAAEPFEVELFQCAAVRRLKHLHHFGAGALIGPVTHSRYEHTVGVWALTKRWFPEWRELHAAAILHDVGHLPFSHSVEKALGKSHHALTEEVIRSASVASILAKHGLCASRLIELLNEDTPLSGQSDGIRIDHLDSFLRDTYGAGLYIKHPSDIIRGITFCGNRIAADEETALHICRAVAADNRIFAHPFYLAADEILSRAVLEQLKADGSTAASLDGLTDYQLLQLLESSSSAIVRDLTGVLTFEPHRIVIRPYGGGAYNAELRKIYNKQPLAGDRPVSDKLPEAKRLMSELEQLPRSCSFDILSAGR</sequence>
<evidence type="ECO:0000259" key="1">
    <source>
        <dbReference type="SMART" id="SM00471"/>
    </source>
</evidence>
<organism evidence="2 3">
    <name type="scientific">Paenibacillus oceani</name>
    <dbReference type="NCBI Taxonomy" id="2772510"/>
    <lineage>
        <taxon>Bacteria</taxon>
        <taxon>Bacillati</taxon>
        <taxon>Bacillota</taxon>
        <taxon>Bacilli</taxon>
        <taxon>Bacillales</taxon>
        <taxon>Paenibacillaceae</taxon>
        <taxon>Paenibacillus</taxon>
    </lineage>
</organism>
<dbReference type="Pfam" id="PF01966">
    <property type="entry name" value="HD"/>
    <property type="match status" value="1"/>
</dbReference>
<name>A0A927CJ35_9BACL</name>
<dbReference type="Proteomes" id="UP000639396">
    <property type="component" value="Unassembled WGS sequence"/>
</dbReference>
<dbReference type="GO" id="GO:0008832">
    <property type="term" value="F:dGTPase activity"/>
    <property type="evidence" value="ECO:0007669"/>
    <property type="project" value="TreeGrafter"/>
</dbReference>
<accession>A0A927CJ35</accession>